<evidence type="ECO:0000313" key="3">
    <source>
        <dbReference type="Proteomes" id="UP001187315"/>
    </source>
</evidence>
<gene>
    <name evidence="2" type="ORF">Q7C36_021525</name>
</gene>
<protein>
    <submittedName>
        <fullName evidence="2">Uncharacterized protein</fullName>
    </submittedName>
</protein>
<evidence type="ECO:0000313" key="2">
    <source>
        <dbReference type="EMBL" id="KAK2819879.1"/>
    </source>
</evidence>
<keyword evidence="3" id="KW-1185">Reference proteome</keyword>
<evidence type="ECO:0000256" key="1">
    <source>
        <dbReference type="SAM" id="MobiDB-lite"/>
    </source>
</evidence>
<reference evidence="2" key="1">
    <citation type="submission" date="2023-08" db="EMBL/GenBank/DDBJ databases">
        <title>Pelteobagrus vachellii genome.</title>
        <authorList>
            <person name="Liu H."/>
        </authorList>
    </citation>
    <scope>NUCLEOTIDE SEQUENCE</scope>
    <source>
        <strain evidence="2">PRFRI_2022a</strain>
        <tissue evidence="2">Muscle</tissue>
    </source>
</reference>
<proteinExistence type="predicted"/>
<dbReference type="EMBL" id="JAVHJS010000023">
    <property type="protein sequence ID" value="KAK2819879.1"/>
    <property type="molecule type" value="Genomic_DNA"/>
</dbReference>
<feature type="region of interest" description="Disordered" evidence="1">
    <location>
        <begin position="48"/>
        <end position="75"/>
    </location>
</feature>
<dbReference type="Proteomes" id="UP001187315">
    <property type="component" value="Unassembled WGS sequence"/>
</dbReference>
<comment type="caution">
    <text evidence="2">The sequence shown here is derived from an EMBL/GenBank/DDBJ whole genome shotgun (WGS) entry which is preliminary data.</text>
</comment>
<organism evidence="2 3">
    <name type="scientific">Tachysurus vachellii</name>
    <name type="common">Darkbarbel catfish</name>
    <name type="synonym">Pelteobagrus vachellii</name>
    <dbReference type="NCBI Taxonomy" id="175792"/>
    <lineage>
        <taxon>Eukaryota</taxon>
        <taxon>Metazoa</taxon>
        <taxon>Chordata</taxon>
        <taxon>Craniata</taxon>
        <taxon>Vertebrata</taxon>
        <taxon>Euteleostomi</taxon>
        <taxon>Actinopterygii</taxon>
        <taxon>Neopterygii</taxon>
        <taxon>Teleostei</taxon>
        <taxon>Ostariophysi</taxon>
        <taxon>Siluriformes</taxon>
        <taxon>Bagridae</taxon>
        <taxon>Tachysurus</taxon>
    </lineage>
</organism>
<sequence length="75" mass="8553">MKLMDHRTAAWILADLENVMDYQYEVRFDQRSCLMANRVGWNAIFHQENDSDGDDVTAGSNSDVDEDSASAKRLL</sequence>
<accession>A0AA88ISW7</accession>
<name>A0AA88ISW7_TACVA</name>
<dbReference type="AlphaFoldDB" id="A0AA88ISW7"/>